<organism evidence="2 3">
    <name type="scientific">Afipia clevelandensis ATCC 49720</name>
    <dbReference type="NCBI Taxonomy" id="883079"/>
    <lineage>
        <taxon>Bacteria</taxon>
        <taxon>Pseudomonadati</taxon>
        <taxon>Pseudomonadota</taxon>
        <taxon>Alphaproteobacteria</taxon>
        <taxon>Hyphomicrobiales</taxon>
        <taxon>Nitrobacteraceae</taxon>
        <taxon>Afipia</taxon>
    </lineage>
</organism>
<dbReference type="EMBL" id="AGWY01000006">
    <property type="protein sequence ID" value="EKS38826.1"/>
    <property type="molecule type" value="Genomic_DNA"/>
</dbReference>
<comment type="caution">
    <text evidence="2">The sequence shown here is derived from an EMBL/GenBank/DDBJ whole genome shotgun (WGS) entry which is preliminary data.</text>
</comment>
<dbReference type="Proteomes" id="UP000001095">
    <property type="component" value="Unassembled WGS sequence"/>
</dbReference>
<sequence>MAVRNNRGDVLPSDDRAGDGGPLEAASLISGAMVEFAQLAHRHRLDMLAHLLEMAKLEADEFIRRQRSNSSRT</sequence>
<proteinExistence type="predicted"/>
<dbReference type="OrthoDB" id="8456023at2"/>
<accession>K8PBA6</accession>
<evidence type="ECO:0000256" key="1">
    <source>
        <dbReference type="SAM" id="MobiDB-lite"/>
    </source>
</evidence>
<evidence type="ECO:0000313" key="3">
    <source>
        <dbReference type="Proteomes" id="UP000001095"/>
    </source>
</evidence>
<dbReference type="HOGENOM" id="CLU_193824_1_0_5"/>
<reference evidence="2 3" key="1">
    <citation type="submission" date="2012-04" db="EMBL/GenBank/DDBJ databases">
        <title>The Genome Sequence of Afipia clevelandensis ATCC 49720.</title>
        <authorList>
            <consortium name="The Broad Institute Genome Sequencing Platform"/>
            <person name="Earl A."/>
            <person name="Ward D."/>
            <person name="Feldgarden M."/>
            <person name="Gevers D."/>
            <person name="Huys G."/>
            <person name="Walker B."/>
            <person name="Young S.K."/>
            <person name="Zeng Q."/>
            <person name="Gargeya S."/>
            <person name="Fitzgerald M."/>
            <person name="Haas B."/>
            <person name="Abouelleil A."/>
            <person name="Alvarado L."/>
            <person name="Arachchi H.M."/>
            <person name="Berlin A."/>
            <person name="Chapman S.B."/>
            <person name="Goldberg J."/>
            <person name="Griggs A."/>
            <person name="Gujja S."/>
            <person name="Hansen M."/>
            <person name="Howarth C."/>
            <person name="Imamovic A."/>
            <person name="Larimer J."/>
            <person name="McCowen C."/>
            <person name="Montmayeur A."/>
            <person name="Murphy C."/>
            <person name="Neiman D."/>
            <person name="Pearson M."/>
            <person name="Priest M."/>
            <person name="Roberts A."/>
            <person name="Saif S."/>
            <person name="Shea T."/>
            <person name="Sisk P."/>
            <person name="Sykes S."/>
            <person name="Wortman J."/>
            <person name="Nusbaum C."/>
            <person name="Birren B."/>
        </authorList>
    </citation>
    <scope>NUCLEOTIDE SEQUENCE [LARGE SCALE GENOMIC DNA]</scope>
    <source>
        <strain evidence="2 3">ATCC 49720</strain>
    </source>
</reference>
<keyword evidence="3" id="KW-1185">Reference proteome</keyword>
<dbReference type="RefSeq" id="WP_002712161.1">
    <property type="nucleotide sequence ID" value="NZ_KB375281.1"/>
</dbReference>
<evidence type="ECO:0000313" key="2">
    <source>
        <dbReference type="EMBL" id="EKS38826.1"/>
    </source>
</evidence>
<name>K8PBA6_9BRAD</name>
<feature type="region of interest" description="Disordered" evidence="1">
    <location>
        <begin position="1"/>
        <end position="22"/>
    </location>
</feature>
<protein>
    <submittedName>
        <fullName evidence="2">Uncharacterized protein</fullName>
    </submittedName>
</protein>
<gene>
    <name evidence="2" type="ORF">HMPREF9696_01295</name>
</gene>
<dbReference type="AlphaFoldDB" id="K8PBA6"/>